<comment type="caution">
    <text evidence="2">The sequence shown here is derived from an EMBL/GenBank/DDBJ whole genome shotgun (WGS) entry which is preliminary data.</text>
</comment>
<accession>A0AAV6TSS1</accession>
<dbReference type="Proteomes" id="UP000827092">
    <property type="component" value="Unassembled WGS sequence"/>
</dbReference>
<protein>
    <submittedName>
        <fullName evidence="2">Uncharacterized protein</fullName>
    </submittedName>
</protein>
<dbReference type="PANTHER" id="PTHR37162">
    <property type="entry name" value="HAT FAMILY DIMERISATION DOMAINCONTAINING PROTEIN-RELATED"/>
    <property type="match status" value="1"/>
</dbReference>
<sequence>MGKNYKVLNAWFQKKDGTGQLYSSWCKKVSEDEVLCFVCNKRIACAAKGWAALTQHETTNCHKNAISIKLSQSQLLLKPRVSIQDSSPVIKPIELCHSREEAAKAELIWALKLVKGNIATSFADDTTKVFETMFGTIPTGFSLGRTKFSYLITEALGPHFRDELLLAARKSWEDFELAQEKKAVPQHTFLKHVSSRWLTAGPACERLLEQWEAVKEYFLVFVPNRDKKIMKSTKYKRITSTLKETGILVEANFVIESFDVFGKFVVLFQSSHPLVHEEQKKIKEQKEKEKLQKEDELKKEKEMSEKLENKKQSIDKLESKVKAVALEKKEVRESALCLLKEANKSLKDAISKNDLKAVRVAQGMLEGAEKLREQEKSHEEQEAKLNKIVNKRKKSIIDAFINKKPKLNP</sequence>
<proteinExistence type="predicted"/>
<feature type="region of interest" description="Disordered" evidence="1">
    <location>
        <begin position="279"/>
        <end position="305"/>
    </location>
</feature>
<dbReference type="EMBL" id="JAFNEN010001136">
    <property type="protein sequence ID" value="KAG8174803.1"/>
    <property type="molecule type" value="Genomic_DNA"/>
</dbReference>
<evidence type="ECO:0000313" key="3">
    <source>
        <dbReference type="Proteomes" id="UP000827092"/>
    </source>
</evidence>
<dbReference type="AlphaFoldDB" id="A0AAV6TSS1"/>
<evidence type="ECO:0000256" key="1">
    <source>
        <dbReference type="SAM" id="MobiDB-lite"/>
    </source>
</evidence>
<gene>
    <name evidence="2" type="ORF">JTE90_002566</name>
</gene>
<keyword evidence="3" id="KW-1185">Reference proteome</keyword>
<reference evidence="2 3" key="1">
    <citation type="journal article" date="2022" name="Nat. Ecol. Evol.">
        <title>A masculinizing supergene underlies an exaggerated male reproductive morph in a spider.</title>
        <authorList>
            <person name="Hendrickx F."/>
            <person name="De Corte Z."/>
            <person name="Sonet G."/>
            <person name="Van Belleghem S.M."/>
            <person name="Kostlbacher S."/>
            <person name="Vangestel C."/>
        </authorList>
    </citation>
    <scope>NUCLEOTIDE SEQUENCE [LARGE SCALE GENOMIC DNA]</scope>
    <source>
        <strain evidence="2">W744_W776</strain>
    </source>
</reference>
<organism evidence="2 3">
    <name type="scientific">Oedothorax gibbosus</name>
    <dbReference type="NCBI Taxonomy" id="931172"/>
    <lineage>
        <taxon>Eukaryota</taxon>
        <taxon>Metazoa</taxon>
        <taxon>Ecdysozoa</taxon>
        <taxon>Arthropoda</taxon>
        <taxon>Chelicerata</taxon>
        <taxon>Arachnida</taxon>
        <taxon>Araneae</taxon>
        <taxon>Araneomorphae</taxon>
        <taxon>Entelegynae</taxon>
        <taxon>Araneoidea</taxon>
        <taxon>Linyphiidae</taxon>
        <taxon>Erigoninae</taxon>
        <taxon>Oedothorax</taxon>
    </lineage>
</organism>
<evidence type="ECO:0000313" key="2">
    <source>
        <dbReference type="EMBL" id="KAG8174803.1"/>
    </source>
</evidence>
<dbReference type="PANTHER" id="PTHR37162:SF1">
    <property type="entry name" value="BED-TYPE DOMAIN-CONTAINING PROTEIN"/>
    <property type="match status" value="1"/>
</dbReference>
<name>A0AAV6TSS1_9ARAC</name>